<dbReference type="Pfam" id="PF02784">
    <property type="entry name" value="Orn_Arg_deC_N"/>
    <property type="match status" value="1"/>
</dbReference>
<sequence length="497" mass="53150">MDGRPLHVGPQPEPLYLRPRLEPRLSSLIAAHGTLHSLVDALGSPVHLVVPDQIAENLERFRSVYRSHHLSGQIFYAHKANRSSALLRRLAATDAGVDVASLGELQHALGAGFDAGRITATGPKNPEFLWLAARAGVTVSVDAAAELDQLATLVRKHALAPVRVLLRLSGFETSGVKVLSRRSRFGTPVRELELLLGAVERHADAVDPAGVAFHLDTTSVAEKATALEGCLAALELCRSRGLRPRAVDVGGGFGVSYLAEREQWEAYTSGLTAAVLGRRPPLTWGGHGYGLRDEAGTLRGTLGLYPAHRPVAGAAYLDELLAQPAASLGGRPLAALLLEHLYDLHTEPGRALLDQCGLSLARVLEVRGQEAGGPLLVRLAAKADDIALEDHGVLMDPVVLPRGGAGPGEGPVAVHLFGSLCLESDLITRRTVFLPRRPEPGDLLAFANTAGYAMDFHATRAQHQPAARKVAAWQDGDAWRWCLDDQFWPITPSRGAQ</sequence>
<keyword evidence="2" id="KW-0663">Pyridoxal phosphate</keyword>
<feature type="domain" description="Orn/DAP/Arg decarboxylase 2 N-terminal" evidence="3">
    <location>
        <begin position="53"/>
        <end position="274"/>
    </location>
</feature>
<dbReference type="Gene3D" id="3.20.20.10">
    <property type="entry name" value="Alanine racemase"/>
    <property type="match status" value="1"/>
</dbReference>
<organism evidence="4 5">
    <name type="scientific">Streptomyces tibetensis</name>
    <dbReference type="NCBI Taxonomy" id="2382123"/>
    <lineage>
        <taxon>Bacteria</taxon>
        <taxon>Bacillati</taxon>
        <taxon>Actinomycetota</taxon>
        <taxon>Actinomycetes</taxon>
        <taxon>Kitasatosporales</taxon>
        <taxon>Streptomycetaceae</taxon>
        <taxon>Streptomyces</taxon>
    </lineage>
</organism>
<dbReference type="SUPFAM" id="SSF50621">
    <property type="entry name" value="Alanine racemase C-terminal domain-like"/>
    <property type="match status" value="1"/>
</dbReference>
<comment type="cofactor">
    <cofactor evidence="1">
        <name>pyridoxal 5'-phosphate</name>
        <dbReference type="ChEBI" id="CHEBI:597326"/>
    </cofactor>
</comment>
<dbReference type="RefSeq" id="WP_362047394.1">
    <property type="nucleotide sequence ID" value="NZ_JBEXWN010000004.1"/>
</dbReference>
<reference evidence="4 5" key="1">
    <citation type="submission" date="2024-10" db="EMBL/GenBank/DDBJ databases">
        <title>The Natural Products Discovery Center: Release of the First 8490 Sequenced Strains for Exploring Actinobacteria Biosynthetic Diversity.</title>
        <authorList>
            <person name="Kalkreuter E."/>
            <person name="Kautsar S.A."/>
            <person name="Yang D."/>
            <person name="Bader C.D."/>
            <person name="Teijaro C.N."/>
            <person name="Fluegel L."/>
            <person name="Davis C.M."/>
            <person name="Simpson J.R."/>
            <person name="Lauterbach L."/>
            <person name="Steele A.D."/>
            <person name="Gui C."/>
            <person name="Meng S."/>
            <person name="Li G."/>
            <person name="Viehrig K."/>
            <person name="Ye F."/>
            <person name="Su P."/>
            <person name="Kiefer A.F."/>
            <person name="Nichols A."/>
            <person name="Cepeda A.J."/>
            <person name="Yan W."/>
            <person name="Fan B."/>
            <person name="Jiang Y."/>
            <person name="Adhikari A."/>
            <person name="Zheng C.-J."/>
            <person name="Schuster L."/>
            <person name="Cowan T.M."/>
            <person name="Smanski M.J."/>
            <person name="Chevrette M.G."/>
            <person name="De Carvalho L.P.S."/>
            <person name="Shen B."/>
        </authorList>
    </citation>
    <scope>NUCLEOTIDE SEQUENCE [LARGE SCALE GENOMIC DNA]</scope>
    <source>
        <strain evidence="4 5">NPDC005497</strain>
    </source>
</reference>
<evidence type="ECO:0000259" key="3">
    <source>
        <dbReference type="Pfam" id="PF02784"/>
    </source>
</evidence>
<dbReference type="PANTHER" id="PTHR43727">
    <property type="entry name" value="DIAMINOPIMELATE DECARBOXYLASE"/>
    <property type="match status" value="1"/>
</dbReference>
<evidence type="ECO:0000313" key="4">
    <source>
        <dbReference type="EMBL" id="MFF0001879.1"/>
    </source>
</evidence>
<gene>
    <name evidence="4" type="ORF">ACFYQT_00235</name>
</gene>
<dbReference type="Gene3D" id="2.40.37.10">
    <property type="entry name" value="Lyase, Ornithine Decarboxylase, Chain A, domain 1"/>
    <property type="match status" value="1"/>
</dbReference>
<dbReference type="SUPFAM" id="SSF51419">
    <property type="entry name" value="PLP-binding barrel"/>
    <property type="match status" value="1"/>
</dbReference>
<dbReference type="InterPro" id="IPR029066">
    <property type="entry name" value="PLP-binding_barrel"/>
</dbReference>
<dbReference type="InterPro" id="IPR042152">
    <property type="entry name" value="Y4yA-like"/>
</dbReference>
<accession>A0ABW6MMM0</accession>
<proteinExistence type="predicted"/>
<dbReference type="InterPro" id="IPR022644">
    <property type="entry name" value="De-COase2_N"/>
</dbReference>
<dbReference type="Proteomes" id="UP001601422">
    <property type="component" value="Unassembled WGS sequence"/>
</dbReference>
<dbReference type="PRINTS" id="PR01179">
    <property type="entry name" value="ODADCRBXLASE"/>
</dbReference>
<protein>
    <submittedName>
        <fullName evidence="4">Y4yA family PLP-dependent enzyme</fullName>
    </submittedName>
</protein>
<name>A0ABW6MMM0_9ACTN</name>
<dbReference type="EMBL" id="JBIAJP010000001">
    <property type="protein sequence ID" value="MFF0001879.1"/>
    <property type="molecule type" value="Genomic_DNA"/>
</dbReference>
<evidence type="ECO:0000313" key="5">
    <source>
        <dbReference type="Proteomes" id="UP001601422"/>
    </source>
</evidence>
<dbReference type="PANTHER" id="PTHR43727:SF2">
    <property type="entry name" value="GROUP IV DECARBOXYLASE"/>
    <property type="match status" value="1"/>
</dbReference>
<comment type="caution">
    <text evidence="4">The sequence shown here is derived from an EMBL/GenBank/DDBJ whole genome shotgun (WGS) entry which is preliminary data.</text>
</comment>
<evidence type="ECO:0000256" key="2">
    <source>
        <dbReference type="ARBA" id="ARBA00022898"/>
    </source>
</evidence>
<keyword evidence="5" id="KW-1185">Reference proteome</keyword>
<dbReference type="CDD" id="cd06842">
    <property type="entry name" value="PLPDE_III_Y4yA_like"/>
    <property type="match status" value="1"/>
</dbReference>
<evidence type="ECO:0000256" key="1">
    <source>
        <dbReference type="ARBA" id="ARBA00001933"/>
    </source>
</evidence>
<dbReference type="InterPro" id="IPR009006">
    <property type="entry name" value="Ala_racemase/Decarboxylase_C"/>
</dbReference>
<dbReference type="InterPro" id="IPR000183">
    <property type="entry name" value="Orn/DAP/Arg_de-COase"/>
</dbReference>